<sequence length="40" mass="4891">MLVYFMIQVSFFLIAFYIFLALFHKICFLKFLSKLCFNMV</sequence>
<dbReference type="AlphaFoldDB" id="C6REX8"/>
<dbReference type="STRING" id="553219.CAMSH0001_1712"/>
<evidence type="ECO:0000313" key="2">
    <source>
        <dbReference type="EMBL" id="EET80109.1"/>
    </source>
</evidence>
<accession>C6REX8</accession>
<evidence type="ECO:0000256" key="1">
    <source>
        <dbReference type="SAM" id="Phobius"/>
    </source>
</evidence>
<name>C6REX8_9BACT</name>
<feature type="transmembrane region" description="Helical" evidence="1">
    <location>
        <begin position="6"/>
        <end position="24"/>
    </location>
</feature>
<gene>
    <name evidence="2" type="ORF">CAMSH0001_1712</name>
</gene>
<comment type="caution">
    <text evidence="2">The sequence shown here is derived from an EMBL/GenBank/DDBJ whole genome shotgun (WGS) entry which is preliminary data.</text>
</comment>
<keyword evidence="3" id="KW-1185">Reference proteome</keyword>
<reference evidence="2 3" key="1">
    <citation type="submission" date="2009-07" db="EMBL/GenBank/DDBJ databases">
        <authorList>
            <person name="Madupu R."/>
            <person name="Sebastian Y."/>
            <person name="Durkin A.S."/>
            <person name="Torralba M."/>
            <person name="Methe B."/>
            <person name="Sutton G.G."/>
            <person name="Strausberg R.L."/>
            <person name="Nelson K.E."/>
        </authorList>
    </citation>
    <scope>NUCLEOTIDE SEQUENCE [LARGE SCALE GENOMIC DNA]</scope>
    <source>
        <strain evidence="2 3">RM3277</strain>
    </source>
</reference>
<keyword evidence="1" id="KW-0812">Transmembrane</keyword>
<dbReference type="EMBL" id="ACVQ01000016">
    <property type="protein sequence ID" value="EET80109.1"/>
    <property type="molecule type" value="Genomic_DNA"/>
</dbReference>
<dbReference type="Proteomes" id="UP000003107">
    <property type="component" value="Unassembled WGS sequence"/>
</dbReference>
<proteinExistence type="predicted"/>
<protein>
    <submittedName>
        <fullName evidence="2">Uncharacterized protein</fullName>
    </submittedName>
</protein>
<keyword evidence="1" id="KW-1133">Transmembrane helix</keyword>
<evidence type="ECO:0000313" key="3">
    <source>
        <dbReference type="Proteomes" id="UP000003107"/>
    </source>
</evidence>
<keyword evidence="1" id="KW-0472">Membrane</keyword>
<organism evidence="2 3">
    <name type="scientific">Campylobacter showae RM3277</name>
    <dbReference type="NCBI Taxonomy" id="553219"/>
    <lineage>
        <taxon>Bacteria</taxon>
        <taxon>Pseudomonadati</taxon>
        <taxon>Campylobacterota</taxon>
        <taxon>Epsilonproteobacteria</taxon>
        <taxon>Campylobacterales</taxon>
        <taxon>Campylobacteraceae</taxon>
        <taxon>Campylobacter</taxon>
    </lineage>
</organism>